<evidence type="ECO:0000313" key="2">
    <source>
        <dbReference type="EMBL" id="MDR5876262.1"/>
    </source>
</evidence>
<dbReference type="EMBL" id="JARWAI010000012">
    <property type="protein sequence ID" value="MDR5876262.1"/>
    <property type="molecule type" value="Genomic_DNA"/>
</dbReference>
<feature type="compositionally biased region" description="Basic and acidic residues" evidence="1">
    <location>
        <begin position="1"/>
        <end position="15"/>
    </location>
</feature>
<feature type="region of interest" description="Disordered" evidence="1">
    <location>
        <begin position="1"/>
        <end position="90"/>
    </location>
</feature>
<gene>
    <name evidence="2" type="ORF">QC815_15185</name>
</gene>
<sequence length="203" mass="22017">MSRLERWSRIKRGLEPDEPSPDASHEVPAPHDAQPPPSEARSFDDTLESDSRDDANETATQAKAPPPPGSLDDTLPDPDTLAAGSDFSGYMVPGVSAALRRRALKRLWSTGNYNVRDGLDDYDMDYTQQLKPMATDLAGKLRRWVKKADESLDTGEEDASIDEPAASTTADNQTTPSEAGDDEPASAQRSTLDDQSDNAQTKA</sequence>
<evidence type="ECO:0000313" key="3">
    <source>
        <dbReference type="Proteomes" id="UP001269267"/>
    </source>
</evidence>
<organism evidence="2 3">
    <name type="scientific">Vreelandella gomseomensis</name>
    <dbReference type="NCBI Taxonomy" id="370766"/>
    <lineage>
        <taxon>Bacteria</taxon>
        <taxon>Pseudomonadati</taxon>
        <taxon>Pseudomonadota</taxon>
        <taxon>Gammaproteobacteria</taxon>
        <taxon>Oceanospirillales</taxon>
        <taxon>Halomonadaceae</taxon>
        <taxon>Vreelandella</taxon>
    </lineage>
</organism>
<dbReference type="RefSeq" id="WP_310540718.1">
    <property type="nucleotide sequence ID" value="NZ_JARWAI010000012.1"/>
</dbReference>
<feature type="compositionally biased region" description="Low complexity" evidence="1">
    <location>
        <begin position="70"/>
        <end position="81"/>
    </location>
</feature>
<feature type="compositionally biased region" description="Polar residues" evidence="1">
    <location>
        <begin position="166"/>
        <end position="177"/>
    </location>
</feature>
<comment type="caution">
    <text evidence="2">The sequence shown here is derived from an EMBL/GenBank/DDBJ whole genome shotgun (WGS) entry which is preliminary data.</text>
</comment>
<keyword evidence="3" id="KW-1185">Reference proteome</keyword>
<proteinExistence type="predicted"/>
<accession>A0ABU1GFJ1</accession>
<feature type="region of interest" description="Disordered" evidence="1">
    <location>
        <begin position="147"/>
        <end position="203"/>
    </location>
</feature>
<evidence type="ECO:0000256" key="1">
    <source>
        <dbReference type="SAM" id="MobiDB-lite"/>
    </source>
</evidence>
<dbReference type="InterPro" id="IPR021735">
    <property type="entry name" value="DUF3306"/>
</dbReference>
<reference evidence="2 3" key="1">
    <citation type="submission" date="2023-04" db="EMBL/GenBank/DDBJ databases">
        <title>A long-awaited taxogenomic arrangement of the family Halomonadaceae.</title>
        <authorList>
            <person name="De La Haba R."/>
            <person name="Chuvochina M."/>
            <person name="Wittouck S."/>
            <person name="Arahal D.R."/>
            <person name="Sanchez-Porro C."/>
            <person name="Hugenholtz P."/>
            <person name="Ventosa A."/>
        </authorList>
    </citation>
    <scope>NUCLEOTIDE SEQUENCE [LARGE SCALE GENOMIC DNA]</scope>
    <source>
        <strain evidence="2 3">DSM 18042</strain>
    </source>
</reference>
<protein>
    <submittedName>
        <fullName evidence="2">DUF3306 domain-containing protein</fullName>
    </submittedName>
</protein>
<dbReference type="Pfam" id="PF11748">
    <property type="entry name" value="DUF3306"/>
    <property type="match status" value="1"/>
</dbReference>
<feature type="compositionally biased region" description="Basic and acidic residues" evidence="1">
    <location>
        <begin position="41"/>
        <end position="55"/>
    </location>
</feature>
<dbReference type="Proteomes" id="UP001269267">
    <property type="component" value="Unassembled WGS sequence"/>
</dbReference>
<name>A0ABU1GFJ1_9GAMM</name>
<feature type="compositionally biased region" description="Acidic residues" evidence="1">
    <location>
        <begin position="151"/>
        <end position="161"/>
    </location>
</feature>